<keyword evidence="2" id="KW-0805">Transcription regulation</keyword>
<dbReference type="Pfam" id="PF00382">
    <property type="entry name" value="TFIIB"/>
    <property type="match status" value="2"/>
</dbReference>
<dbReference type="EMBL" id="MIYZ01000006">
    <property type="protein sequence ID" value="OIR22785.1"/>
    <property type="molecule type" value="Genomic_DNA"/>
</dbReference>
<dbReference type="GO" id="GO:0017025">
    <property type="term" value="F:TBP-class protein binding"/>
    <property type="evidence" value="ECO:0007669"/>
    <property type="project" value="InterPro"/>
</dbReference>
<dbReference type="Gene3D" id="1.10.472.10">
    <property type="entry name" value="Cyclin-like"/>
    <property type="match status" value="1"/>
</dbReference>
<evidence type="ECO:0000313" key="5">
    <source>
        <dbReference type="EMBL" id="OIR22785.1"/>
    </source>
</evidence>
<protein>
    <recommendedName>
        <fullName evidence="4">Cyclin-like domain-containing protein</fullName>
    </recommendedName>
</protein>
<reference evidence="5 6" key="1">
    <citation type="submission" date="2016-08" db="EMBL/GenBank/DDBJ databases">
        <title>New Insights into Marine Group III Euryarchaeota, from dark to light.</title>
        <authorList>
            <person name="Haro-Moreno J.M."/>
            <person name="Rodriguez-Valera F."/>
            <person name="Lopez-Garcia P."/>
            <person name="Moreira D."/>
            <person name="Martin-Cuadrado A.B."/>
        </authorList>
    </citation>
    <scope>NUCLEOTIDE SEQUENCE [LARGE SCALE GENOMIC DNA]</scope>
    <source>
        <strain evidence="5">CG-Epi2</strain>
    </source>
</reference>
<organism evidence="5 6">
    <name type="scientific">Marine Group III euryarchaeote CG-Epi2</name>
    <dbReference type="NCBI Taxonomy" id="1888996"/>
    <lineage>
        <taxon>Archaea</taxon>
        <taxon>Methanobacteriati</taxon>
        <taxon>Thermoplasmatota</taxon>
        <taxon>Thermoplasmata</taxon>
        <taxon>Candidatus Thermoprofundales</taxon>
    </lineage>
</organism>
<comment type="caution">
    <text evidence="5">The sequence shown here is derived from an EMBL/GenBank/DDBJ whole genome shotgun (WGS) entry which is preliminary data.</text>
</comment>
<evidence type="ECO:0000256" key="3">
    <source>
        <dbReference type="ARBA" id="ARBA00023163"/>
    </source>
</evidence>
<dbReference type="Gene3D" id="1.10.472.170">
    <property type="match status" value="1"/>
</dbReference>
<dbReference type="InterPro" id="IPR013763">
    <property type="entry name" value="Cyclin-like_dom"/>
</dbReference>
<feature type="domain" description="Cyclin-like" evidence="4">
    <location>
        <begin position="81"/>
        <end position="162"/>
    </location>
</feature>
<dbReference type="PANTHER" id="PTHR11618:SF13">
    <property type="entry name" value="TRANSCRIPTION INITIATION FACTOR IIB"/>
    <property type="match status" value="1"/>
</dbReference>
<sequence length="258" mass="28869">MKLKCPECESQSIKNEGDSVMSCKDCDLIFDSGPKWTSYNPETIIETIPQEQNISSKTIMKWQKETRTGNLASKSILLASDEIERIAFDLKVNNSIKEAALEIFSSSSKSGLVRGRSSEKVAAASIYTACRMENVPRTLDEVADKTRLNRNELSRLHRLITRKLKLKINITSTANLLPRFSAKLALNRNIEIYAQDIINTVENSNYRQGISPTALLGAALYLSCKKNKVRRSQLEIAKAVGTSEVTLRNRAKEITTLL</sequence>
<proteinExistence type="predicted"/>
<name>A0A1J5TPD1_9ARCH</name>
<keyword evidence="1" id="KW-0677">Repeat</keyword>
<dbReference type="Proteomes" id="UP000183615">
    <property type="component" value="Unassembled WGS sequence"/>
</dbReference>
<dbReference type="PRINTS" id="PR00685">
    <property type="entry name" value="TIFACTORIIB"/>
</dbReference>
<dbReference type="InterPro" id="IPR013150">
    <property type="entry name" value="TFIIB_cyclin"/>
</dbReference>
<dbReference type="GO" id="GO:0070897">
    <property type="term" value="P:transcription preinitiation complex assembly"/>
    <property type="evidence" value="ECO:0007669"/>
    <property type="project" value="InterPro"/>
</dbReference>
<evidence type="ECO:0000256" key="2">
    <source>
        <dbReference type="ARBA" id="ARBA00023015"/>
    </source>
</evidence>
<dbReference type="InterPro" id="IPR036915">
    <property type="entry name" value="Cyclin-like_sf"/>
</dbReference>
<gene>
    <name evidence="5" type="ORF">BET99_03535</name>
</gene>
<evidence type="ECO:0000256" key="1">
    <source>
        <dbReference type="ARBA" id="ARBA00022737"/>
    </source>
</evidence>
<dbReference type="SMART" id="SM00385">
    <property type="entry name" value="CYCLIN"/>
    <property type="match status" value="2"/>
</dbReference>
<dbReference type="PANTHER" id="PTHR11618">
    <property type="entry name" value="TRANSCRIPTION INITIATION FACTOR IIB-RELATED"/>
    <property type="match status" value="1"/>
</dbReference>
<evidence type="ECO:0000313" key="6">
    <source>
        <dbReference type="Proteomes" id="UP000183615"/>
    </source>
</evidence>
<keyword evidence="3" id="KW-0804">Transcription</keyword>
<dbReference type="GO" id="GO:0097550">
    <property type="term" value="C:transcription preinitiation complex"/>
    <property type="evidence" value="ECO:0007669"/>
    <property type="project" value="TreeGrafter"/>
</dbReference>
<feature type="domain" description="Cyclin-like" evidence="4">
    <location>
        <begin position="175"/>
        <end position="256"/>
    </location>
</feature>
<evidence type="ECO:0000259" key="4">
    <source>
        <dbReference type="SMART" id="SM00385"/>
    </source>
</evidence>
<dbReference type="InterPro" id="IPR000812">
    <property type="entry name" value="TFIIB"/>
</dbReference>
<dbReference type="AlphaFoldDB" id="A0A1J5TPD1"/>
<dbReference type="SUPFAM" id="SSF47954">
    <property type="entry name" value="Cyclin-like"/>
    <property type="match status" value="2"/>
</dbReference>
<accession>A0A1J5TPD1</accession>